<evidence type="ECO:0000313" key="5">
    <source>
        <dbReference type="EMBL" id="KAK3928654.1"/>
    </source>
</evidence>
<dbReference type="GO" id="GO:0006325">
    <property type="term" value="P:chromatin organization"/>
    <property type="evidence" value="ECO:0007669"/>
    <property type="project" value="TreeGrafter"/>
</dbReference>
<keyword evidence="6" id="KW-1185">Reference proteome</keyword>
<keyword evidence="3" id="KW-0433">Leucine-rich repeat</keyword>
<accession>A0AAE1LRY9</accession>
<name>A0AAE1LRY9_9NEOP</name>
<dbReference type="PANTHER" id="PTHR24370:SF10">
    <property type="entry name" value="LEUCINE-RICH REPEAT AND WD REPEAT-CONTAINING PROTEIN 1"/>
    <property type="match status" value="1"/>
</dbReference>
<reference evidence="5" key="1">
    <citation type="submission" date="2021-07" db="EMBL/GenBank/DDBJ databases">
        <authorList>
            <person name="Catto M.A."/>
            <person name="Jacobson A."/>
            <person name="Kennedy G."/>
            <person name="Labadie P."/>
            <person name="Hunt B.G."/>
            <person name="Srinivasan R."/>
        </authorList>
    </citation>
    <scope>NUCLEOTIDE SEQUENCE</scope>
    <source>
        <strain evidence="5">PL_HMW_Pooled</strain>
        <tissue evidence="5">Head</tissue>
    </source>
</reference>
<comment type="caution">
    <text evidence="5">The sequence shown here is derived from an EMBL/GenBank/DDBJ whole genome shotgun (WGS) entry which is preliminary data.</text>
</comment>
<dbReference type="PANTHER" id="PTHR24370">
    <property type="entry name" value="OPTICIN"/>
    <property type="match status" value="1"/>
</dbReference>
<dbReference type="GO" id="GO:0003682">
    <property type="term" value="F:chromatin binding"/>
    <property type="evidence" value="ECO:0007669"/>
    <property type="project" value="TreeGrafter"/>
</dbReference>
<dbReference type="InterPro" id="IPR052489">
    <property type="entry name" value="LRWD1"/>
</dbReference>
<dbReference type="Proteomes" id="UP001219518">
    <property type="component" value="Unassembled WGS sequence"/>
</dbReference>
<dbReference type="SMART" id="SM00320">
    <property type="entry name" value="WD40"/>
    <property type="match status" value="4"/>
</dbReference>
<dbReference type="InterPro" id="IPR001680">
    <property type="entry name" value="WD40_rpt"/>
</dbReference>
<evidence type="ECO:0000256" key="1">
    <source>
        <dbReference type="ARBA" id="ARBA00004286"/>
    </source>
</evidence>
<dbReference type="GO" id="GO:0071169">
    <property type="term" value="P:establishment of protein localization to chromatin"/>
    <property type="evidence" value="ECO:0007669"/>
    <property type="project" value="TreeGrafter"/>
</dbReference>
<dbReference type="Pfam" id="PF23215">
    <property type="entry name" value="WD_LRWD1"/>
    <property type="match status" value="1"/>
</dbReference>
<gene>
    <name evidence="5" type="ORF">KUF71_016878</name>
</gene>
<evidence type="ECO:0000313" key="6">
    <source>
        <dbReference type="Proteomes" id="UP001219518"/>
    </source>
</evidence>
<dbReference type="InterPro" id="IPR015943">
    <property type="entry name" value="WD40/YVTN_repeat-like_dom_sf"/>
</dbReference>
<dbReference type="GO" id="GO:0005664">
    <property type="term" value="C:nuclear origin of replication recognition complex"/>
    <property type="evidence" value="ECO:0007669"/>
    <property type="project" value="TreeGrafter"/>
</dbReference>
<organism evidence="5 6">
    <name type="scientific">Frankliniella fusca</name>
    <dbReference type="NCBI Taxonomy" id="407009"/>
    <lineage>
        <taxon>Eukaryota</taxon>
        <taxon>Metazoa</taxon>
        <taxon>Ecdysozoa</taxon>
        <taxon>Arthropoda</taxon>
        <taxon>Hexapoda</taxon>
        <taxon>Insecta</taxon>
        <taxon>Pterygota</taxon>
        <taxon>Neoptera</taxon>
        <taxon>Paraneoptera</taxon>
        <taxon>Thysanoptera</taxon>
        <taxon>Terebrantia</taxon>
        <taxon>Thripoidea</taxon>
        <taxon>Thripidae</taxon>
        <taxon>Frankliniella</taxon>
    </lineage>
</organism>
<sequence length="366" mass="41076">VWMCAFEPHLDYCEKTTNIIATCGSNSVCVIDVKTGDIILKHYSKQSKEDFYSLSWSSIYMKEDCKLKKNNILAVAGLNCTLHLLHPLKQVCCLERKFKKPSHVTISSVQFHPLASSILCGAFSSGEVYVWDLGEVTLPNYDISLSHLCTLSIEKEIFNMSFSRHCECLLAATDDGVAAWSLELKNINDKNYKIKAWKFSFPSASGTFHTNDGQLVDSVEPIGNGKMVASKCALYGNIYLWDLEEALDHCGDRGHTNVQPAHILDYSKTDNYFMSLGSSLLSNLLACGDDLGNIWLYDLKDIFSLSKKKQEQSAVIPWPDVDDKSSQWMVKLNEVVINKVVVNHNGSYIVAVTNTNLVCIWKKELF</sequence>
<dbReference type="AlphaFoldDB" id="A0AAE1LRY9"/>
<reference evidence="5" key="2">
    <citation type="journal article" date="2023" name="BMC Genomics">
        <title>Pest status, molecular evolution, and epigenetic factors derived from the genome assembly of Frankliniella fusca, a thysanopteran phytovirus vector.</title>
        <authorList>
            <person name="Catto M.A."/>
            <person name="Labadie P.E."/>
            <person name="Jacobson A.L."/>
            <person name="Kennedy G.G."/>
            <person name="Srinivasan R."/>
            <person name="Hunt B.G."/>
        </authorList>
    </citation>
    <scope>NUCLEOTIDE SEQUENCE</scope>
    <source>
        <strain evidence="5">PL_HMW_Pooled</strain>
    </source>
</reference>
<proteinExistence type="predicted"/>
<dbReference type="InterPro" id="IPR056160">
    <property type="entry name" value="WD_LRWD1"/>
</dbReference>
<comment type="subcellular location">
    <subcellularLocation>
        <location evidence="1">Chromosome</location>
    </subcellularLocation>
</comment>
<keyword evidence="2" id="KW-0158">Chromosome</keyword>
<dbReference type="InterPro" id="IPR036322">
    <property type="entry name" value="WD40_repeat_dom_sf"/>
</dbReference>
<dbReference type="Gene3D" id="2.130.10.10">
    <property type="entry name" value="YVTN repeat-like/Quinoprotein amine dehydrogenase"/>
    <property type="match status" value="1"/>
</dbReference>
<feature type="domain" description="Leucine-rich repeat and WD repeat-containing protein 1 WD" evidence="4">
    <location>
        <begin position="1"/>
        <end position="362"/>
    </location>
</feature>
<dbReference type="EMBL" id="JAHWGI010001343">
    <property type="protein sequence ID" value="KAK3928654.1"/>
    <property type="molecule type" value="Genomic_DNA"/>
</dbReference>
<evidence type="ECO:0000256" key="3">
    <source>
        <dbReference type="ARBA" id="ARBA00022614"/>
    </source>
</evidence>
<evidence type="ECO:0000259" key="4">
    <source>
        <dbReference type="Pfam" id="PF23215"/>
    </source>
</evidence>
<dbReference type="SUPFAM" id="SSF50978">
    <property type="entry name" value="WD40 repeat-like"/>
    <property type="match status" value="1"/>
</dbReference>
<protein>
    <submittedName>
        <fullName evidence="5">Leucine-rich repeat and WD repeat-containing protein 1</fullName>
    </submittedName>
</protein>
<evidence type="ECO:0000256" key="2">
    <source>
        <dbReference type="ARBA" id="ARBA00022454"/>
    </source>
</evidence>
<feature type="non-terminal residue" evidence="5">
    <location>
        <position position="366"/>
    </location>
</feature>